<gene>
    <name evidence="6" type="ORF">Fmac_017293</name>
</gene>
<feature type="compositionally biased region" description="Polar residues" evidence="5">
    <location>
        <begin position="321"/>
        <end position="330"/>
    </location>
</feature>
<accession>A0ABD1M1P4</accession>
<dbReference type="PANTHER" id="PTHR31908:SF11">
    <property type="entry name" value="PROTEIN CROWDED NUCLEI 1"/>
    <property type="match status" value="1"/>
</dbReference>
<comment type="similarity">
    <text evidence="4">Belongs to the CRWN family.</text>
</comment>
<evidence type="ECO:0000256" key="3">
    <source>
        <dbReference type="ARBA" id="ARBA00024186"/>
    </source>
</evidence>
<keyword evidence="7" id="KW-1185">Reference proteome</keyword>
<evidence type="ECO:0000313" key="7">
    <source>
        <dbReference type="Proteomes" id="UP001603857"/>
    </source>
</evidence>
<dbReference type="InterPro" id="IPR040418">
    <property type="entry name" value="CRWN"/>
</dbReference>
<feature type="compositionally biased region" description="Basic and acidic residues" evidence="5">
    <location>
        <begin position="235"/>
        <end position="253"/>
    </location>
</feature>
<comment type="caution">
    <text evidence="6">The sequence shown here is derived from an EMBL/GenBank/DDBJ whole genome shotgun (WGS) entry which is preliminary data.</text>
</comment>
<protein>
    <submittedName>
        <fullName evidence="6">Uncharacterized protein</fullName>
    </submittedName>
</protein>
<sequence length="393" mass="42301">MDPALGGHVYWGSASASASLDSHSAPIGPNLSLGLLLGRGSTPNPRPSSKAESRCLPLGLLQGRGSPVHPSASSWAEARHLTFGLLQGRKLRSCQNCGEMISEFVLFDLQSSVDIENLKVPSLPKLASDAIQGGSNENLASTRQNTYVSPATESKSPVSGGTISWLRKCTSKILKISPIRKIESEDAGTLRDIGISSVETTNVEDSPGRIPGIENEAELSFAVVNDSLDVLRVEVDRDPSVDNRSNVDSKAPEDIQPPDSKVGQQKPRKEGGRTRVKRTNTVKAVLKEARGILGEDAEALPGESVDDHETEFPNGMAEDSANVNSESQKPSNRRIPVNVRKRNRVQTSQMTVSGHDDNASEGHSDSLIPGQRKRRRQKAAAPLHKLLVKKDII</sequence>
<evidence type="ECO:0000256" key="1">
    <source>
        <dbReference type="ARBA" id="ARBA00023054"/>
    </source>
</evidence>
<keyword evidence="1" id="KW-0175">Coiled coil</keyword>
<evidence type="ECO:0000313" key="6">
    <source>
        <dbReference type="EMBL" id="KAL2329712.1"/>
    </source>
</evidence>
<proteinExistence type="inferred from homology"/>
<dbReference type="GO" id="GO:0005652">
    <property type="term" value="C:nuclear lamina"/>
    <property type="evidence" value="ECO:0007669"/>
    <property type="project" value="UniProtKB-SubCell"/>
</dbReference>
<dbReference type="EMBL" id="JBGMDY010000006">
    <property type="protein sequence ID" value="KAL2329712.1"/>
    <property type="molecule type" value="Genomic_DNA"/>
</dbReference>
<comment type="subcellular location">
    <subcellularLocation>
        <location evidence="3">Nucleus lamina</location>
    </subcellularLocation>
</comment>
<evidence type="ECO:0000256" key="2">
    <source>
        <dbReference type="ARBA" id="ARBA00023242"/>
    </source>
</evidence>
<organism evidence="6 7">
    <name type="scientific">Flemingia macrophylla</name>
    <dbReference type="NCBI Taxonomy" id="520843"/>
    <lineage>
        <taxon>Eukaryota</taxon>
        <taxon>Viridiplantae</taxon>
        <taxon>Streptophyta</taxon>
        <taxon>Embryophyta</taxon>
        <taxon>Tracheophyta</taxon>
        <taxon>Spermatophyta</taxon>
        <taxon>Magnoliopsida</taxon>
        <taxon>eudicotyledons</taxon>
        <taxon>Gunneridae</taxon>
        <taxon>Pentapetalae</taxon>
        <taxon>rosids</taxon>
        <taxon>fabids</taxon>
        <taxon>Fabales</taxon>
        <taxon>Fabaceae</taxon>
        <taxon>Papilionoideae</taxon>
        <taxon>50 kb inversion clade</taxon>
        <taxon>NPAAA clade</taxon>
        <taxon>indigoferoid/millettioid clade</taxon>
        <taxon>Phaseoleae</taxon>
        <taxon>Flemingia</taxon>
    </lineage>
</organism>
<name>A0ABD1M1P4_9FABA</name>
<evidence type="ECO:0000256" key="4">
    <source>
        <dbReference type="ARBA" id="ARBA00024208"/>
    </source>
</evidence>
<dbReference type="AlphaFoldDB" id="A0ABD1M1P4"/>
<reference evidence="6 7" key="1">
    <citation type="submission" date="2024-08" db="EMBL/GenBank/DDBJ databases">
        <title>Insights into the chromosomal genome structure of Flemingia macrophylla.</title>
        <authorList>
            <person name="Ding Y."/>
            <person name="Zhao Y."/>
            <person name="Bi W."/>
            <person name="Wu M."/>
            <person name="Zhao G."/>
            <person name="Gong Y."/>
            <person name="Li W."/>
            <person name="Zhang P."/>
        </authorList>
    </citation>
    <scope>NUCLEOTIDE SEQUENCE [LARGE SCALE GENOMIC DNA]</scope>
    <source>
        <strain evidence="6">DYQJB</strain>
        <tissue evidence="6">Leaf</tissue>
    </source>
</reference>
<evidence type="ECO:0000256" key="5">
    <source>
        <dbReference type="SAM" id="MobiDB-lite"/>
    </source>
</evidence>
<feature type="compositionally biased region" description="Basic and acidic residues" evidence="5">
    <location>
        <begin position="354"/>
        <end position="364"/>
    </location>
</feature>
<dbReference type="PANTHER" id="PTHR31908">
    <property type="entry name" value="PROTEIN CROWDED NUCLEI 4"/>
    <property type="match status" value="1"/>
</dbReference>
<keyword evidence="2" id="KW-0539">Nucleus</keyword>
<dbReference type="Proteomes" id="UP001603857">
    <property type="component" value="Unassembled WGS sequence"/>
</dbReference>
<feature type="region of interest" description="Disordered" evidence="5">
    <location>
        <begin position="294"/>
        <end position="382"/>
    </location>
</feature>
<feature type="region of interest" description="Disordered" evidence="5">
    <location>
        <begin position="235"/>
        <end position="280"/>
    </location>
</feature>